<evidence type="ECO:0000313" key="2">
    <source>
        <dbReference type="Proteomes" id="UP000178432"/>
    </source>
</evidence>
<gene>
    <name evidence="1" type="ORF">A2663_01450</name>
</gene>
<organism evidence="1 2">
    <name type="scientific">Candidatus Buchananbacteria bacterium RIFCSPHIGHO2_01_FULL_46_12</name>
    <dbReference type="NCBI Taxonomy" id="1797536"/>
    <lineage>
        <taxon>Bacteria</taxon>
        <taxon>Candidatus Buchananiibacteriota</taxon>
    </lineage>
</organism>
<dbReference type="InterPro" id="IPR036366">
    <property type="entry name" value="PGBDSf"/>
</dbReference>
<protein>
    <recommendedName>
        <fullName evidence="3">Peptidoglycan binding-like domain-containing protein</fullName>
    </recommendedName>
</protein>
<sequence length="70" mass="7321">MNKAGFIIAKSGPGSAGRESTFFGSLTKAALKRFQCAKKIVCEGNEAATGYGQAGPRTRASLWLAGEAKR</sequence>
<proteinExistence type="predicted"/>
<dbReference type="Gene3D" id="1.10.101.10">
    <property type="entry name" value="PGBD-like superfamily/PGBD"/>
    <property type="match status" value="1"/>
</dbReference>
<accession>A0A1G1Y993</accession>
<evidence type="ECO:0000313" key="1">
    <source>
        <dbReference type="EMBL" id="OGY48784.1"/>
    </source>
</evidence>
<evidence type="ECO:0008006" key="3">
    <source>
        <dbReference type="Google" id="ProtNLM"/>
    </source>
</evidence>
<comment type="caution">
    <text evidence="1">The sequence shown here is derived from an EMBL/GenBank/DDBJ whole genome shotgun (WGS) entry which is preliminary data.</text>
</comment>
<dbReference type="AlphaFoldDB" id="A0A1G1Y993"/>
<dbReference type="Proteomes" id="UP000178432">
    <property type="component" value="Unassembled WGS sequence"/>
</dbReference>
<name>A0A1G1Y993_9BACT</name>
<reference evidence="1 2" key="1">
    <citation type="journal article" date="2016" name="Nat. Commun.">
        <title>Thousands of microbial genomes shed light on interconnected biogeochemical processes in an aquifer system.</title>
        <authorList>
            <person name="Anantharaman K."/>
            <person name="Brown C.T."/>
            <person name="Hug L.A."/>
            <person name="Sharon I."/>
            <person name="Castelle C.J."/>
            <person name="Probst A.J."/>
            <person name="Thomas B.C."/>
            <person name="Singh A."/>
            <person name="Wilkins M.J."/>
            <person name="Karaoz U."/>
            <person name="Brodie E.L."/>
            <person name="Williams K.H."/>
            <person name="Hubbard S.S."/>
            <person name="Banfield J.F."/>
        </authorList>
    </citation>
    <scope>NUCLEOTIDE SEQUENCE [LARGE SCALE GENOMIC DNA]</scope>
</reference>
<dbReference type="EMBL" id="MHIF01000010">
    <property type="protein sequence ID" value="OGY48784.1"/>
    <property type="molecule type" value="Genomic_DNA"/>
</dbReference>